<dbReference type="PANTHER" id="PTHR42804:SF1">
    <property type="entry name" value="ALDEHYDE DEHYDROGENASE-RELATED"/>
    <property type="match status" value="1"/>
</dbReference>
<feature type="active site" evidence="3">
    <location>
        <position position="262"/>
    </location>
</feature>
<dbReference type="PROSITE" id="PS00687">
    <property type="entry name" value="ALDEHYDE_DEHYDR_GLU"/>
    <property type="match status" value="1"/>
</dbReference>
<dbReference type="EMBL" id="LQPR01000021">
    <property type="protein sequence ID" value="ORW72913.1"/>
    <property type="molecule type" value="Genomic_DNA"/>
</dbReference>
<name>A0AAJ3NRQ9_9MYCO</name>
<dbReference type="Gene3D" id="3.40.605.10">
    <property type="entry name" value="Aldehyde Dehydrogenase, Chain A, domain 1"/>
    <property type="match status" value="1"/>
</dbReference>
<evidence type="ECO:0000313" key="7">
    <source>
        <dbReference type="Proteomes" id="UP000193387"/>
    </source>
</evidence>
<dbReference type="PANTHER" id="PTHR42804">
    <property type="entry name" value="ALDEHYDE DEHYDROGENASE"/>
    <property type="match status" value="1"/>
</dbReference>
<organism evidence="6 7">
    <name type="scientific">Mycobacterium saskatchewanense</name>
    <dbReference type="NCBI Taxonomy" id="220927"/>
    <lineage>
        <taxon>Bacteria</taxon>
        <taxon>Bacillati</taxon>
        <taxon>Actinomycetota</taxon>
        <taxon>Actinomycetes</taxon>
        <taxon>Mycobacteriales</taxon>
        <taxon>Mycobacteriaceae</taxon>
        <taxon>Mycobacterium</taxon>
        <taxon>Mycobacterium simiae complex</taxon>
    </lineage>
</organism>
<evidence type="ECO:0000313" key="6">
    <source>
        <dbReference type="EMBL" id="ORW72913.1"/>
    </source>
</evidence>
<dbReference type="InterPro" id="IPR016162">
    <property type="entry name" value="Ald_DH_N"/>
</dbReference>
<dbReference type="SUPFAM" id="SSF53720">
    <property type="entry name" value="ALDH-like"/>
    <property type="match status" value="1"/>
</dbReference>
<dbReference type="Pfam" id="PF00171">
    <property type="entry name" value="Aldedh"/>
    <property type="match status" value="1"/>
</dbReference>
<dbReference type="AlphaFoldDB" id="A0AAJ3NRQ9"/>
<dbReference type="FunFam" id="3.40.605.10:FF:000007">
    <property type="entry name" value="NAD/NADP-dependent betaine aldehyde dehydrogenase"/>
    <property type="match status" value="1"/>
</dbReference>
<evidence type="ECO:0000256" key="2">
    <source>
        <dbReference type="ARBA" id="ARBA00023002"/>
    </source>
</evidence>
<keyword evidence="2 4" id="KW-0560">Oxidoreductase</keyword>
<sequence length="495" mass="52120">MTATVTRPEISVRQPEKFFVNGSWIRPFSGTQVEVIDCATEQPVLRFAAATAGDMSAAIQAARDAFDRGPWPSLPVAERADYLRRIAAGIDARASDLSAVWSMQSGVLHAVARDYNAFSADVFNSYAALAGTFGWEERHQPTAGGSSGYLVREPVGVVGAIVPWNGPLSLIAHKVAPALLAGCTIVLKSSPEAPAEAWIMAEIAEEAGLPPGVLNVIMADRDVSEMLVTDARVDKISFTGSSAAGRRIGALLGGRMGRMTLELGGKSAAVVLDDAEVTTVAADVAANICFLTGQVCAALTRVVVPRHMHDAVSEALSTALAAVRIGDPFDQGVAMGPLAGARQRARVEGYLEQGLAEGATLVSGGRRPPDLDRGFFIEPTIFGHVDSSLAIAQEEIFGPVLTVIPYDTEDDAVRIANGTPFGLNASVFTPDVDRAYRVARRLRSGTVGHNATRMDFGIAFGGMKQSGVGREGGREGLLAYTEAKTVILDGERSGD</sequence>
<comment type="caution">
    <text evidence="6">The sequence shown here is derived from an EMBL/GenBank/DDBJ whole genome shotgun (WGS) entry which is preliminary data.</text>
</comment>
<protein>
    <submittedName>
        <fullName evidence="6">Aldehyde dehydrogenase</fullName>
    </submittedName>
</protein>
<dbReference type="FunFam" id="3.40.309.10:FF:000012">
    <property type="entry name" value="Betaine aldehyde dehydrogenase"/>
    <property type="match status" value="1"/>
</dbReference>
<dbReference type="CDD" id="cd07139">
    <property type="entry name" value="ALDH_AldA-Rv0768"/>
    <property type="match status" value="1"/>
</dbReference>
<gene>
    <name evidence="6" type="ORF">AWC23_08640</name>
</gene>
<reference evidence="6 7" key="1">
    <citation type="submission" date="2016-01" db="EMBL/GenBank/DDBJ databases">
        <title>The new phylogeny of the genus Mycobacterium.</title>
        <authorList>
            <person name="Tarcisio F."/>
            <person name="Conor M."/>
            <person name="Antonella G."/>
            <person name="Elisabetta G."/>
            <person name="Giulia F.S."/>
            <person name="Sara T."/>
            <person name="Anna F."/>
            <person name="Clotilde B."/>
            <person name="Roberto B."/>
            <person name="Veronica D.S."/>
            <person name="Fabio R."/>
            <person name="Monica P."/>
            <person name="Olivier J."/>
            <person name="Enrico T."/>
            <person name="Nicola S."/>
        </authorList>
    </citation>
    <scope>NUCLEOTIDE SEQUENCE [LARGE SCALE GENOMIC DNA]</scope>
    <source>
        <strain evidence="6 7">DSM 44616</strain>
    </source>
</reference>
<keyword evidence="7" id="KW-1185">Reference proteome</keyword>
<evidence type="ECO:0000256" key="3">
    <source>
        <dbReference type="PROSITE-ProRule" id="PRU10007"/>
    </source>
</evidence>
<dbReference type="InterPro" id="IPR029510">
    <property type="entry name" value="Ald_DH_CS_GLU"/>
</dbReference>
<comment type="similarity">
    <text evidence="1 4">Belongs to the aldehyde dehydrogenase family.</text>
</comment>
<evidence type="ECO:0000256" key="1">
    <source>
        <dbReference type="ARBA" id="ARBA00009986"/>
    </source>
</evidence>
<evidence type="ECO:0000256" key="4">
    <source>
        <dbReference type="RuleBase" id="RU003345"/>
    </source>
</evidence>
<dbReference type="Proteomes" id="UP000193387">
    <property type="component" value="Unassembled WGS sequence"/>
</dbReference>
<evidence type="ECO:0000259" key="5">
    <source>
        <dbReference type="Pfam" id="PF00171"/>
    </source>
</evidence>
<dbReference type="InterPro" id="IPR016161">
    <property type="entry name" value="Ald_DH/histidinol_DH"/>
</dbReference>
<dbReference type="InterPro" id="IPR015590">
    <property type="entry name" value="Aldehyde_DH_dom"/>
</dbReference>
<feature type="domain" description="Aldehyde dehydrogenase" evidence="5">
    <location>
        <begin position="24"/>
        <end position="486"/>
    </location>
</feature>
<dbReference type="RefSeq" id="WP_085254916.1">
    <property type="nucleotide sequence ID" value="NZ_AP022573.1"/>
</dbReference>
<accession>A0AAJ3NRQ9</accession>
<dbReference type="Gene3D" id="3.40.309.10">
    <property type="entry name" value="Aldehyde Dehydrogenase, Chain A, domain 2"/>
    <property type="match status" value="1"/>
</dbReference>
<proteinExistence type="inferred from homology"/>
<dbReference type="GO" id="GO:0016620">
    <property type="term" value="F:oxidoreductase activity, acting on the aldehyde or oxo group of donors, NAD or NADP as acceptor"/>
    <property type="evidence" value="ECO:0007669"/>
    <property type="project" value="InterPro"/>
</dbReference>
<dbReference type="InterPro" id="IPR016163">
    <property type="entry name" value="Ald_DH_C"/>
</dbReference>